<dbReference type="AlphaFoldDB" id="A0A6G8IFD8"/>
<proteinExistence type="predicted"/>
<reference evidence="3 4" key="1">
    <citation type="submission" date="2020-03" db="EMBL/GenBank/DDBJ databases">
        <title>Hydrogenophaga sp. nov. isolated from cyanobacterial mat.</title>
        <authorList>
            <person name="Thorat V."/>
            <person name="Kirdat K."/>
            <person name="Tiwarekar B."/>
            <person name="Costa E.D."/>
            <person name="Yadav A."/>
        </authorList>
    </citation>
    <scope>NUCLEOTIDE SEQUENCE [LARGE SCALE GENOMIC DNA]</scope>
    <source>
        <strain evidence="3 4">BA0156</strain>
    </source>
</reference>
<sequence length="237" mass="24922">MYNSPVPTTAELPSSRQLVRSTVIAAVVAIVLLVTVVFPAEYGKDWTGVGRLLGLTEMGEIKTALAREAAAEAAAAAQQRADNHAQQHASGQPHAHDAAAPTPAPAQPQAMSAPAPAPTSTSAAAATNAPAANAWRDELSVVLKPGEGTEIKLVMKEGEKAYFAWTVQGGVVNYDTHGDGGGRSISYVKGRGVPSDEGELVAAFTGNHGWFWRNRGKQDVTLVLRTRGDYSELKRAK</sequence>
<dbReference type="Proteomes" id="UP000503162">
    <property type="component" value="Chromosome"/>
</dbReference>
<keyword evidence="2" id="KW-1133">Transmembrane helix</keyword>
<name>A0A6G8IFD8_9BURK</name>
<feature type="compositionally biased region" description="Low complexity" evidence="1">
    <location>
        <begin position="107"/>
        <end position="129"/>
    </location>
</feature>
<feature type="compositionally biased region" description="Low complexity" evidence="1">
    <location>
        <begin position="74"/>
        <end position="89"/>
    </location>
</feature>
<dbReference type="KEGG" id="hcz:G9Q37_06160"/>
<keyword evidence="4" id="KW-1185">Reference proteome</keyword>
<organism evidence="3 4">
    <name type="scientific">Hydrogenophaga crocea</name>
    <dbReference type="NCBI Taxonomy" id="2716225"/>
    <lineage>
        <taxon>Bacteria</taxon>
        <taxon>Pseudomonadati</taxon>
        <taxon>Pseudomonadota</taxon>
        <taxon>Betaproteobacteria</taxon>
        <taxon>Burkholderiales</taxon>
        <taxon>Comamonadaceae</taxon>
        <taxon>Hydrogenophaga</taxon>
    </lineage>
</organism>
<accession>A0A6G8IFD8</accession>
<evidence type="ECO:0000256" key="1">
    <source>
        <dbReference type="SAM" id="MobiDB-lite"/>
    </source>
</evidence>
<dbReference type="RefSeq" id="WP_166226048.1">
    <property type="nucleotide sequence ID" value="NZ_CP049989.1"/>
</dbReference>
<dbReference type="EMBL" id="CP049989">
    <property type="protein sequence ID" value="QIM51755.1"/>
    <property type="molecule type" value="Genomic_DNA"/>
</dbReference>
<gene>
    <name evidence="3" type="ORF">G9Q37_06160</name>
</gene>
<protein>
    <submittedName>
        <fullName evidence="3">Transmembrane anchor protein</fullName>
    </submittedName>
</protein>
<evidence type="ECO:0000313" key="4">
    <source>
        <dbReference type="Proteomes" id="UP000503162"/>
    </source>
</evidence>
<evidence type="ECO:0000256" key="2">
    <source>
        <dbReference type="SAM" id="Phobius"/>
    </source>
</evidence>
<keyword evidence="2 3" id="KW-0812">Transmembrane</keyword>
<feature type="region of interest" description="Disordered" evidence="1">
    <location>
        <begin position="74"/>
        <end position="129"/>
    </location>
</feature>
<feature type="transmembrane region" description="Helical" evidence="2">
    <location>
        <begin position="18"/>
        <end position="38"/>
    </location>
</feature>
<keyword evidence="2" id="KW-0472">Membrane</keyword>
<evidence type="ECO:0000313" key="3">
    <source>
        <dbReference type="EMBL" id="QIM51755.1"/>
    </source>
</evidence>